<dbReference type="EMBL" id="JWIC01000007">
    <property type="protein sequence ID" value="KID56009.1"/>
    <property type="molecule type" value="Genomic_DNA"/>
</dbReference>
<dbReference type="InterPro" id="IPR020449">
    <property type="entry name" value="Tscrpt_reg_AraC-type_HTH"/>
</dbReference>
<reference evidence="5 6" key="1">
    <citation type="submission" date="2014-12" db="EMBL/GenBank/DDBJ databases">
        <title>Draft Genome Sequence of Pseudoalteromonas luteoviolacea HI1.</title>
        <authorList>
            <person name="Asahina A.Y."/>
            <person name="Hadfield M.G."/>
        </authorList>
    </citation>
    <scope>NUCLEOTIDE SEQUENCE [LARGE SCALE GENOMIC DNA]</scope>
    <source>
        <strain evidence="5 6">HI1</strain>
    </source>
</reference>
<dbReference type="Gene3D" id="1.10.10.60">
    <property type="entry name" value="Homeodomain-like"/>
    <property type="match status" value="1"/>
</dbReference>
<dbReference type="RefSeq" id="WP_039610581.1">
    <property type="nucleotide sequence ID" value="NZ_JWIC01000007.1"/>
</dbReference>
<dbReference type="SUPFAM" id="SSF46689">
    <property type="entry name" value="Homeodomain-like"/>
    <property type="match status" value="1"/>
</dbReference>
<dbReference type="PROSITE" id="PS01124">
    <property type="entry name" value="HTH_ARAC_FAMILY_2"/>
    <property type="match status" value="1"/>
</dbReference>
<dbReference type="Pfam" id="PF12625">
    <property type="entry name" value="Arabinose_bd"/>
    <property type="match status" value="1"/>
</dbReference>
<name>A0A0C1MGK0_9GAMM</name>
<dbReference type="Pfam" id="PF12833">
    <property type="entry name" value="HTH_18"/>
    <property type="match status" value="1"/>
</dbReference>
<dbReference type="PANTHER" id="PTHR47894">
    <property type="entry name" value="HTH-TYPE TRANSCRIPTIONAL REGULATOR GADX"/>
    <property type="match status" value="1"/>
</dbReference>
<evidence type="ECO:0000259" key="4">
    <source>
        <dbReference type="PROSITE" id="PS01124"/>
    </source>
</evidence>
<dbReference type="GO" id="GO:0003700">
    <property type="term" value="F:DNA-binding transcription factor activity"/>
    <property type="evidence" value="ECO:0007669"/>
    <property type="project" value="InterPro"/>
</dbReference>
<evidence type="ECO:0000256" key="3">
    <source>
        <dbReference type="ARBA" id="ARBA00023163"/>
    </source>
</evidence>
<dbReference type="GO" id="GO:0000976">
    <property type="term" value="F:transcription cis-regulatory region binding"/>
    <property type="evidence" value="ECO:0007669"/>
    <property type="project" value="TreeGrafter"/>
</dbReference>
<dbReference type="InterPro" id="IPR009057">
    <property type="entry name" value="Homeodomain-like_sf"/>
</dbReference>
<keyword evidence="3" id="KW-0804">Transcription</keyword>
<organism evidence="5 6">
    <name type="scientific">Pseudoalteromonas luteoviolacea</name>
    <dbReference type="NCBI Taxonomy" id="43657"/>
    <lineage>
        <taxon>Bacteria</taxon>
        <taxon>Pseudomonadati</taxon>
        <taxon>Pseudomonadota</taxon>
        <taxon>Gammaproteobacteria</taxon>
        <taxon>Alteromonadales</taxon>
        <taxon>Pseudoalteromonadaceae</taxon>
        <taxon>Pseudoalteromonas</taxon>
    </lineage>
</organism>
<evidence type="ECO:0000313" key="5">
    <source>
        <dbReference type="EMBL" id="KID56009.1"/>
    </source>
</evidence>
<dbReference type="InterPro" id="IPR032687">
    <property type="entry name" value="AraC-type_N"/>
</dbReference>
<protein>
    <submittedName>
        <fullName evidence="5">AraC family transcriptional regulator</fullName>
    </submittedName>
</protein>
<evidence type="ECO:0000256" key="2">
    <source>
        <dbReference type="ARBA" id="ARBA00023125"/>
    </source>
</evidence>
<keyword evidence="1" id="KW-0805">Transcription regulation</keyword>
<dbReference type="InterPro" id="IPR018060">
    <property type="entry name" value="HTH_AraC"/>
</dbReference>
<comment type="caution">
    <text evidence="5">The sequence shown here is derived from an EMBL/GenBank/DDBJ whole genome shotgun (WGS) entry which is preliminary data.</text>
</comment>
<feature type="domain" description="HTH araC/xylS-type" evidence="4">
    <location>
        <begin position="231"/>
        <end position="329"/>
    </location>
</feature>
<sequence>MKIASKFTVHANCKILLQDMNIDVETVVAYSKLPADILNREPVMLSPKEYFAWWLAIEKAANGRDVPLLVAEHLSVEVFDAPLFAALCSPDLNTALSRIKHYKPLIGPMKMDLEMNDKTTTMGLSCYGYEGAVPAVLVLTEMVFFTKLLRMATRYNAIPVSVTLPELPGNIEAYEAFFGCTLKQGEQLSIAFRAEDAARPFLTANSSMWSYFEGGLNQKLADLTATATTVERVRAVLIESLPVGQSSIEMVAQKLTLSKRTLQRKLTDEDTNFHSVLQNVRSELAKHYLQKSHISLSEVAFLLGYQESNSFIRAFTTWFGVSPGSYREQLAS</sequence>
<dbReference type="PRINTS" id="PR00032">
    <property type="entry name" value="HTHARAC"/>
</dbReference>
<keyword evidence="2" id="KW-0238">DNA-binding</keyword>
<dbReference type="SMART" id="SM00342">
    <property type="entry name" value="HTH_ARAC"/>
    <property type="match status" value="1"/>
</dbReference>
<accession>A0A0C1MGK0</accession>
<dbReference type="PANTHER" id="PTHR47894:SF1">
    <property type="entry name" value="HTH-TYPE TRANSCRIPTIONAL REGULATOR VQSM"/>
    <property type="match status" value="1"/>
</dbReference>
<proteinExistence type="predicted"/>
<gene>
    <name evidence="5" type="ORF">JF50_16970</name>
</gene>
<dbReference type="Proteomes" id="UP000031327">
    <property type="component" value="Unassembled WGS sequence"/>
</dbReference>
<dbReference type="AlphaFoldDB" id="A0A0C1MGK0"/>
<evidence type="ECO:0000313" key="6">
    <source>
        <dbReference type="Proteomes" id="UP000031327"/>
    </source>
</evidence>
<dbReference type="GO" id="GO:0005829">
    <property type="term" value="C:cytosol"/>
    <property type="evidence" value="ECO:0007669"/>
    <property type="project" value="TreeGrafter"/>
</dbReference>
<dbReference type="OrthoDB" id="5582699at2"/>
<evidence type="ECO:0000256" key="1">
    <source>
        <dbReference type="ARBA" id="ARBA00023015"/>
    </source>
</evidence>